<keyword evidence="6" id="KW-0378">Hydrolase</keyword>
<evidence type="ECO:0000256" key="4">
    <source>
        <dbReference type="ARBA" id="ARBA00022722"/>
    </source>
</evidence>
<dbReference type="Proteomes" id="UP001231915">
    <property type="component" value="Unassembled WGS sequence"/>
</dbReference>
<evidence type="ECO:0000256" key="2">
    <source>
        <dbReference type="ARBA" id="ARBA00009260"/>
    </source>
</evidence>
<keyword evidence="4" id="KW-0540">Nuclease</keyword>
<evidence type="ECO:0000256" key="1">
    <source>
        <dbReference type="ARBA" id="ARBA00003293"/>
    </source>
</evidence>
<keyword evidence="3" id="KW-0235">DNA replication</keyword>
<feature type="domain" description="Replication gene A protein-like" evidence="7">
    <location>
        <begin position="276"/>
        <end position="629"/>
    </location>
</feature>
<evidence type="ECO:0000313" key="9">
    <source>
        <dbReference type="Proteomes" id="UP001231915"/>
    </source>
</evidence>
<comment type="caution">
    <text evidence="8">The sequence shown here is derived from an EMBL/GenBank/DDBJ whole genome shotgun (WGS) entry which is preliminary data.</text>
</comment>
<comment type="function">
    <text evidence="1">Possible endonuclease which induces a single-strand cut and initiates DNA replication.</text>
</comment>
<evidence type="ECO:0000256" key="3">
    <source>
        <dbReference type="ARBA" id="ARBA00022705"/>
    </source>
</evidence>
<dbReference type="Pfam" id="PF05840">
    <property type="entry name" value="Phage_GPA"/>
    <property type="match status" value="1"/>
</dbReference>
<proteinExistence type="inferred from homology"/>
<comment type="similarity">
    <text evidence="2">Belongs to the phage GPA family.</text>
</comment>
<evidence type="ECO:0000256" key="5">
    <source>
        <dbReference type="ARBA" id="ARBA00022759"/>
    </source>
</evidence>
<evidence type="ECO:0000256" key="6">
    <source>
        <dbReference type="ARBA" id="ARBA00022801"/>
    </source>
</evidence>
<gene>
    <name evidence="8" type="ORF">QNM18_22895</name>
</gene>
<organism evidence="8 9">
    <name type="scientific">Pseudoalteromonas obscura</name>
    <dbReference type="NCBI Taxonomy" id="3048491"/>
    <lineage>
        <taxon>Bacteria</taxon>
        <taxon>Pseudomonadati</taxon>
        <taxon>Pseudomonadota</taxon>
        <taxon>Gammaproteobacteria</taxon>
        <taxon>Alteromonadales</taxon>
        <taxon>Pseudoalteromonadaceae</taxon>
        <taxon>Pseudoalteromonas</taxon>
    </lineage>
</organism>
<keyword evidence="5 8" id="KW-0255">Endonuclease</keyword>
<evidence type="ECO:0000313" key="8">
    <source>
        <dbReference type="EMBL" id="MDK2597917.1"/>
    </source>
</evidence>
<name>A0ABT7ESB8_9GAMM</name>
<evidence type="ECO:0000259" key="7">
    <source>
        <dbReference type="Pfam" id="PF05840"/>
    </source>
</evidence>
<sequence>MTDLPTQQFNVSPPVVALAQVIENQEHRQYLLSGLSRFLPFTQYKLAKKYISKIDNTPSRFEDKPICPSNPAHDWLYDFLDTSPARYELEGTQVKRAARKLLEKVEDNFQHNFIAEEIIQTNMKSSLQPIFVRRTLQTFKSHKKVTQVYKERQNNAEHDKNVATLKKLSPNNISSAVEQLLEIITDKQDRDFVQRCMTYVPRPLQMRFAKRYLDKYDHSSAKNQYFANDWFRRSVTRLKPRLKILEQIIDDMPLPWHIIKSVERTKKHSGDLAQTVTQMMADLREENPTWDVIDIYIAVQDFSEPLGVNLDYSNKLEKHYLQAEEAECALLKAQCQRFWWRKLKLIRARYLEYLEIATGEVGKDIFSHANKKGNQKWGRRGVSAYCSKQAVKEHKISREKGRRFLESLELVNECSDVIKLMTAVEKGMGNPENMRNELMLRLRETEELAMEMGYQGGFFNITAPSRFHANSASWDGSTPKEASQYLCKVFAQARAKLDRLGIPYFGVRVAEPHVDGCPHWHMLYWVPERYYNKFSHVLRRYFCKDDREVFFERFRNRKKLKAQYTKARRIWGLNKKRKRFTQEPKKDYFPSSPRFLAIKMDPPTLDENGRLQGGATAYISKYISKNIDGFSLANEYDAESGELLQESINPVKAWASTWAIRQFQFQKSPPITIWRELRRIRDEIEGNDEMEAIRAAASGSDFKTYVKLMGGMGIGRDARFKVTYEYTEYGNNYGELTKRLKGVLDTHGLYCLVTRVHTWEKQPIGTAAANNTVDEAWQDANIVGAADQSWTSGNNCTLSTTGHSDELILDMQGFSLDEIRDMKKDLLEGKRVRRNDHVYFIKDGKLEIWDVEKCKNEQRRSEIEAVAQNEAYKSSVIGGGVSATCCNHMWAKLTLDQVRKLRAGDCIDFDGAVYFVDGSDLFLFSTMKVGRVKHDVWPLFPTQLGFQLNKPIFEPSLGTDGVGAAWENEINNAGNNKEMYTSTAGYDGEAVVFEDHVYYVQNGELFSFAKGVSTEMLDIEPGAKHWDYAREVVALAYTYAEVANRDTLVDSRGNKHRVIGDLDLARLVLSGEVSAISDNDWWANGFKMA</sequence>
<dbReference type="EMBL" id="JASJUT010000013">
    <property type="protein sequence ID" value="MDK2597917.1"/>
    <property type="molecule type" value="Genomic_DNA"/>
</dbReference>
<dbReference type="RefSeq" id="WP_284138547.1">
    <property type="nucleotide sequence ID" value="NZ_JASJUT010000013.1"/>
</dbReference>
<protein>
    <submittedName>
        <fullName evidence="8">Replication endonuclease</fullName>
    </submittedName>
</protein>
<accession>A0ABT7ESB8</accession>
<keyword evidence="9" id="KW-1185">Reference proteome</keyword>
<dbReference type="GO" id="GO:0004519">
    <property type="term" value="F:endonuclease activity"/>
    <property type="evidence" value="ECO:0007669"/>
    <property type="project" value="UniProtKB-KW"/>
</dbReference>
<reference evidence="8 9" key="1">
    <citation type="submission" date="2023-05" db="EMBL/GenBank/DDBJ databases">
        <title>Pseudoalteromonas ardens sp. nov., Pseudoalteromonas obscura sp. nov., and Pseudoalteromonas umbrosa sp. nov., isolated from the coral Montipora capitata.</title>
        <authorList>
            <person name="Thomas E.M."/>
            <person name="Smith E.M."/>
            <person name="Papke E."/>
            <person name="Shlafstein M.D."/>
            <person name="Oline D.K."/>
            <person name="Videau P."/>
            <person name="Saw J.H."/>
            <person name="Strangman W.K."/>
            <person name="Ushijima B."/>
        </authorList>
    </citation>
    <scope>NUCLEOTIDE SEQUENCE [LARGE SCALE GENOMIC DNA]</scope>
    <source>
        <strain evidence="8 9">P94</strain>
    </source>
</reference>
<dbReference type="InterPro" id="IPR008766">
    <property type="entry name" value="Replication_gene_A-like"/>
</dbReference>